<comment type="caution">
    <text evidence="2">The sequence shown here is derived from an EMBL/GenBank/DDBJ whole genome shotgun (WGS) entry which is preliminary data.</text>
</comment>
<dbReference type="EMBL" id="JBDFQZ010000005">
    <property type="protein sequence ID" value="KAK9724313.1"/>
    <property type="molecule type" value="Genomic_DNA"/>
</dbReference>
<evidence type="ECO:0000256" key="1">
    <source>
        <dbReference type="SAM" id="MobiDB-lite"/>
    </source>
</evidence>
<reference evidence="2" key="1">
    <citation type="submission" date="2024-03" db="EMBL/GenBank/DDBJ databases">
        <title>WGS assembly of Saponaria officinalis var. Norfolk2.</title>
        <authorList>
            <person name="Jenkins J."/>
            <person name="Shu S."/>
            <person name="Grimwood J."/>
            <person name="Barry K."/>
            <person name="Goodstein D."/>
            <person name="Schmutz J."/>
            <person name="Leebens-Mack J."/>
            <person name="Osbourn A."/>
        </authorList>
    </citation>
    <scope>NUCLEOTIDE SEQUENCE [LARGE SCALE GENOMIC DNA]</scope>
    <source>
        <strain evidence="2">JIC</strain>
    </source>
</reference>
<feature type="region of interest" description="Disordered" evidence="1">
    <location>
        <begin position="1"/>
        <end position="22"/>
    </location>
</feature>
<sequence length="103" mass="11355">MGSKVSNRWTPKATLDPPRGVAKKSAQRSMSLILHFTRLTLCEQSNFPPLATDILKVGIGSNGRLSCLAIPASMKLCELPLSIKILRIFLPNCPETLMVWQCC</sequence>
<protein>
    <submittedName>
        <fullName evidence="2">Uncharacterized protein</fullName>
    </submittedName>
</protein>
<evidence type="ECO:0000313" key="3">
    <source>
        <dbReference type="Proteomes" id="UP001443914"/>
    </source>
</evidence>
<organism evidence="2 3">
    <name type="scientific">Saponaria officinalis</name>
    <name type="common">Common soapwort</name>
    <name type="synonym">Lychnis saponaria</name>
    <dbReference type="NCBI Taxonomy" id="3572"/>
    <lineage>
        <taxon>Eukaryota</taxon>
        <taxon>Viridiplantae</taxon>
        <taxon>Streptophyta</taxon>
        <taxon>Embryophyta</taxon>
        <taxon>Tracheophyta</taxon>
        <taxon>Spermatophyta</taxon>
        <taxon>Magnoliopsida</taxon>
        <taxon>eudicotyledons</taxon>
        <taxon>Gunneridae</taxon>
        <taxon>Pentapetalae</taxon>
        <taxon>Caryophyllales</taxon>
        <taxon>Caryophyllaceae</taxon>
        <taxon>Caryophylleae</taxon>
        <taxon>Saponaria</taxon>
    </lineage>
</organism>
<accession>A0AAW1KUP7</accession>
<evidence type="ECO:0000313" key="2">
    <source>
        <dbReference type="EMBL" id="KAK9724313.1"/>
    </source>
</evidence>
<name>A0AAW1KUP7_SAPOF</name>
<dbReference type="AlphaFoldDB" id="A0AAW1KUP7"/>
<proteinExistence type="predicted"/>
<dbReference type="Proteomes" id="UP001443914">
    <property type="component" value="Unassembled WGS sequence"/>
</dbReference>
<keyword evidence="3" id="KW-1185">Reference proteome</keyword>
<gene>
    <name evidence="2" type="ORF">RND81_05G063300</name>
</gene>